<dbReference type="GO" id="GO:0046872">
    <property type="term" value="F:metal ion binding"/>
    <property type="evidence" value="ECO:0007669"/>
    <property type="project" value="UniProtKB-KW"/>
</dbReference>
<feature type="compositionally biased region" description="Acidic residues" evidence="11">
    <location>
        <begin position="373"/>
        <end position="391"/>
    </location>
</feature>
<gene>
    <name evidence="13" type="ORF">AW171_hschr74085</name>
</gene>
<evidence type="ECO:0000256" key="10">
    <source>
        <dbReference type="RuleBase" id="RU365058"/>
    </source>
</evidence>
<sequence>MATTLADFKGWQIIVKDEHGGLINDSTKRRRRRRGGFGNKEYICLQRKSDGLILSCGDSIVCRDPQTNSLAVYMIHEIRLNTASNYVELWCFGYLCWYEINPKEYYAQFLPEVLDSCPEFESEIEVADYFREKFQLECNKSELYLTAELSELYLKDFVSLAKIYDSDSFSSDLITEDNQTHTFVVSSACEPDGNTFVHIDIRAIEEYIRESDPERSKKYLKELTADVKLAKSKKKKIDKPRKETVTSKPNFIKEEKSDCMAINTEDPPIGTTSSPNSKSESLEALPTRGDNRIGRKQASSIKIEDDKGILADVKNAQRGANRGPSRSTSKAKRVTWDTENIKNHDETSQLPVQEDDEDHYNATEIVDYQLSNSEDDLLDNENYETDNDEEDVRPSRKITAKPDRKRRRASSSPTKEPSTPKRAVTKKNVVRAKKAYTPFSKLYKRPQDIPDLTKNKDFYRDTHEWDISALENQFRSPSKQRTVETIFSKVKRQLNSNHGKEEIVKASNFNDYLPARENEFATIYLSAYSAIEAGTGTSIYIAGTPGVGKTLTVREVVKELLISADRKELPKFQYIEINGLKMVKPTDSYDFLWKKLSGSTLTSGAAMESLEYYFKEVPLTKKRPVVILLDELDALVTKNQDVMYNFFNWTTYENSKLIVVAVANTMDLPERQLGNKVSSRIGFTRIMFTGYTHDELKTIINLRLEGLNDSHFFVDPSTGSSYLYQDDELSHIPEDISKLQKVRLKISDDAIEIASRKIASVSGDARRALKVCKRAVEIAEHDYMVRHGYQYAPTATAGKKIAVKDNEKHEELQRVEIKHITKALHETINSPTDIYMNRLSFTCKLFLYALVNLIKKSGSQEQTLGDIIDEIRLLIEVNGRNKYILELKRVFFFADGVAGDEEEQLRIISWDYLINQLVETGLVIKQNLKNERMCAVKLNLSFEEVSKNIMDDEVLKTL</sequence>
<dbReference type="InterPro" id="IPR043151">
    <property type="entry name" value="BAH_sf"/>
</dbReference>
<dbReference type="InterPro" id="IPR048867">
    <property type="entry name" value="WHD_ORC1"/>
</dbReference>
<dbReference type="GO" id="GO:0016887">
    <property type="term" value="F:ATP hydrolysis activity"/>
    <property type="evidence" value="ECO:0007669"/>
    <property type="project" value="InterPro"/>
</dbReference>
<feature type="compositionally biased region" description="Basic residues" evidence="11">
    <location>
        <begin position="395"/>
        <end position="409"/>
    </location>
</feature>
<comment type="subcellular location">
    <subcellularLocation>
        <location evidence="1 10">Nucleus</location>
    </subcellularLocation>
</comment>
<feature type="compositionally biased region" description="Basic and acidic residues" evidence="11">
    <location>
        <begin position="334"/>
        <end position="347"/>
    </location>
</feature>
<dbReference type="SUPFAM" id="SSF82061">
    <property type="entry name" value="BAH domain"/>
    <property type="match status" value="1"/>
</dbReference>
<evidence type="ECO:0000256" key="9">
    <source>
        <dbReference type="ARBA" id="ARBA00023242"/>
    </source>
</evidence>
<keyword evidence="3 10" id="KW-0235">DNA replication</keyword>
<dbReference type="GO" id="GO:0033314">
    <property type="term" value="P:mitotic DNA replication checkpoint signaling"/>
    <property type="evidence" value="ECO:0007669"/>
    <property type="project" value="TreeGrafter"/>
</dbReference>
<dbReference type="GO" id="GO:0005664">
    <property type="term" value="C:nuclear origin of replication recognition complex"/>
    <property type="evidence" value="ECO:0007669"/>
    <property type="project" value="TreeGrafter"/>
</dbReference>
<dbReference type="GO" id="GO:0005524">
    <property type="term" value="F:ATP binding"/>
    <property type="evidence" value="ECO:0007669"/>
    <property type="project" value="UniProtKB-KW"/>
</dbReference>
<dbReference type="GO" id="GO:0006270">
    <property type="term" value="P:DNA replication initiation"/>
    <property type="evidence" value="ECO:0007669"/>
    <property type="project" value="TreeGrafter"/>
</dbReference>
<protein>
    <recommendedName>
        <fullName evidence="10">Origin recognition complex subunit 1</fullName>
    </recommendedName>
</protein>
<evidence type="ECO:0000256" key="7">
    <source>
        <dbReference type="ARBA" id="ARBA00022842"/>
    </source>
</evidence>
<dbReference type="OrthoDB" id="1926878at2759"/>
<evidence type="ECO:0000256" key="11">
    <source>
        <dbReference type="SAM" id="MobiDB-lite"/>
    </source>
</evidence>
<reference evidence="13 14" key="1">
    <citation type="submission" date="2016-01" db="EMBL/GenBank/DDBJ databases">
        <title>Genome sequence of the yeast Holleya sinecauda.</title>
        <authorList>
            <person name="Dietrich F.S."/>
        </authorList>
    </citation>
    <scope>NUCLEOTIDE SEQUENCE [LARGE SCALE GENOMIC DNA]</scope>
    <source>
        <strain evidence="13 14">ATCC 58844</strain>
    </source>
</reference>
<dbReference type="GO" id="GO:0003682">
    <property type="term" value="F:chromatin binding"/>
    <property type="evidence" value="ECO:0007669"/>
    <property type="project" value="InterPro"/>
</dbReference>
<dbReference type="GO" id="GO:0003688">
    <property type="term" value="F:DNA replication origin binding"/>
    <property type="evidence" value="ECO:0007669"/>
    <property type="project" value="TreeGrafter"/>
</dbReference>
<feature type="compositionally biased region" description="Polar residues" evidence="11">
    <location>
        <begin position="270"/>
        <end position="279"/>
    </location>
</feature>
<dbReference type="AlphaFoldDB" id="A0A0X8HV59"/>
<comment type="similarity">
    <text evidence="2 10">Belongs to the ORC1 family.</text>
</comment>
<keyword evidence="5 10" id="KW-0547">Nucleotide-binding</keyword>
<dbReference type="InterPro" id="IPR027417">
    <property type="entry name" value="P-loop_NTPase"/>
</dbReference>
<accession>A0A0X8HV59</accession>
<dbReference type="Pfam" id="PF00004">
    <property type="entry name" value="AAA"/>
    <property type="match status" value="1"/>
</dbReference>
<dbReference type="SUPFAM" id="SSF52540">
    <property type="entry name" value="P-loop containing nucleoside triphosphate hydrolases"/>
    <property type="match status" value="1"/>
</dbReference>
<dbReference type="GeneID" id="28725405"/>
<feature type="domain" description="BAH" evidence="12">
    <location>
        <begin position="52"/>
        <end position="200"/>
    </location>
</feature>
<dbReference type="Gene3D" id="1.10.8.60">
    <property type="match status" value="1"/>
</dbReference>
<dbReference type="CDD" id="cd04720">
    <property type="entry name" value="BAH_Orc1p_Yeast"/>
    <property type="match status" value="1"/>
</dbReference>
<dbReference type="EMBL" id="CP014247">
    <property type="protein sequence ID" value="AMD22075.1"/>
    <property type="molecule type" value="Genomic_DNA"/>
</dbReference>
<evidence type="ECO:0000256" key="3">
    <source>
        <dbReference type="ARBA" id="ARBA00022705"/>
    </source>
</evidence>
<evidence type="ECO:0000256" key="6">
    <source>
        <dbReference type="ARBA" id="ARBA00022840"/>
    </source>
</evidence>
<dbReference type="PROSITE" id="PS51038">
    <property type="entry name" value="BAH"/>
    <property type="match status" value="1"/>
</dbReference>
<dbReference type="Gene3D" id="3.40.50.300">
    <property type="entry name" value="P-loop containing nucleotide triphosphate hydrolases"/>
    <property type="match status" value="1"/>
</dbReference>
<evidence type="ECO:0000256" key="4">
    <source>
        <dbReference type="ARBA" id="ARBA00022723"/>
    </source>
</evidence>
<keyword evidence="8 10" id="KW-0238">DNA-binding</keyword>
<evidence type="ECO:0000256" key="8">
    <source>
        <dbReference type="ARBA" id="ARBA00023125"/>
    </source>
</evidence>
<keyword evidence="14" id="KW-1185">Reference proteome</keyword>
<evidence type="ECO:0000259" key="12">
    <source>
        <dbReference type="PROSITE" id="PS51038"/>
    </source>
</evidence>
<evidence type="ECO:0000256" key="1">
    <source>
        <dbReference type="ARBA" id="ARBA00004123"/>
    </source>
</evidence>
<dbReference type="InterPro" id="IPR041083">
    <property type="entry name" value="AAA_lid_10"/>
</dbReference>
<feature type="compositionally biased region" description="Basic and acidic residues" evidence="11">
    <location>
        <begin position="240"/>
        <end position="258"/>
    </location>
</feature>
<feature type="region of interest" description="Disordered" evidence="11">
    <location>
        <begin position="232"/>
        <end position="300"/>
    </location>
</feature>
<dbReference type="Pfam" id="PF17872">
    <property type="entry name" value="AAA_lid_10"/>
    <property type="match status" value="1"/>
</dbReference>
<dbReference type="InterPro" id="IPR003593">
    <property type="entry name" value="AAA+_ATPase"/>
</dbReference>
<dbReference type="SMART" id="SM00382">
    <property type="entry name" value="AAA"/>
    <property type="match status" value="1"/>
</dbReference>
<dbReference type="PANTHER" id="PTHR10763:SF23">
    <property type="entry name" value="ORIGIN RECOGNITION COMPLEX SUBUNIT 1"/>
    <property type="match status" value="1"/>
</dbReference>
<dbReference type="STRING" id="45286.A0A0X8HV59"/>
<keyword evidence="9 10" id="KW-0539">Nucleus</keyword>
<dbReference type="Proteomes" id="UP000243052">
    <property type="component" value="Chromosome vii"/>
</dbReference>
<name>A0A0X8HV59_9SACH</name>
<organism evidence="13 14">
    <name type="scientific">Eremothecium sinecaudum</name>
    <dbReference type="NCBI Taxonomy" id="45286"/>
    <lineage>
        <taxon>Eukaryota</taxon>
        <taxon>Fungi</taxon>
        <taxon>Dikarya</taxon>
        <taxon>Ascomycota</taxon>
        <taxon>Saccharomycotina</taxon>
        <taxon>Saccharomycetes</taxon>
        <taxon>Saccharomycetales</taxon>
        <taxon>Saccharomycetaceae</taxon>
        <taxon>Eremothecium</taxon>
    </lineage>
</organism>
<feature type="region of interest" description="Disordered" evidence="11">
    <location>
        <begin position="312"/>
        <end position="356"/>
    </location>
</feature>
<dbReference type="InterPro" id="IPR050311">
    <property type="entry name" value="ORC1/CDC6"/>
</dbReference>
<dbReference type="Pfam" id="PF21312">
    <property type="entry name" value="WHD_ORC1"/>
    <property type="match status" value="1"/>
</dbReference>
<dbReference type="Gene3D" id="2.30.30.490">
    <property type="match status" value="1"/>
</dbReference>
<comment type="function">
    <text evidence="10">Component of the origin recognition complex (ORC) that binds origins of replication. DNA-binding is ATP-dependent, however specific DNA sequences that define origins of replication have not been identified so far. ORC is required to assemble the pre-replication complex necessary to initiate DNA replication.</text>
</comment>
<feature type="compositionally biased region" description="Low complexity" evidence="11">
    <location>
        <begin position="410"/>
        <end position="421"/>
    </location>
</feature>
<dbReference type="CDD" id="cd00009">
    <property type="entry name" value="AAA"/>
    <property type="match status" value="1"/>
</dbReference>
<evidence type="ECO:0000313" key="13">
    <source>
        <dbReference type="EMBL" id="AMD22075.1"/>
    </source>
</evidence>
<dbReference type="InterPro" id="IPR003959">
    <property type="entry name" value="ATPase_AAA_core"/>
</dbReference>
<dbReference type="FunFam" id="3.40.50.300:FF:000199">
    <property type="entry name" value="Origin recognition complex subunit 1"/>
    <property type="match status" value="1"/>
</dbReference>
<keyword evidence="7" id="KW-0460">Magnesium</keyword>
<dbReference type="RefSeq" id="XP_017989071.1">
    <property type="nucleotide sequence ID" value="XM_018133766.1"/>
</dbReference>
<evidence type="ECO:0000256" key="5">
    <source>
        <dbReference type="ARBA" id="ARBA00022741"/>
    </source>
</evidence>
<dbReference type="PANTHER" id="PTHR10763">
    <property type="entry name" value="CELL DIVISION CONTROL PROTEIN 6-RELATED"/>
    <property type="match status" value="1"/>
</dbReference>
<comment type="subunit">
    <text evidence="10">ORC is composed of six subunits.</text>
</comment>
<feature type="region of interest" description="Disordered" evidence="11">
    <location>
        <begin position="368"/>
        <end position="425"/>
    </location>
</feature>
<evidence type="ECO:0000256" key="2">
    <source>
        <dbReference type="ARBA" id="ARBA00008398"/>
    </source>
</evidence>
<evidence type="ECO:0000313" key="14">
    <source>
        <dbReference type="Proteomes" id="UP000243052"/>
    </source>
</evidence>
<keyword evidence="6 10" id="KW-0067">ATP-binding</keyword>
<keyword evidence="4" id="KW-0479">Metal-binding</keyword>
<proteinExistence type="inferred from homology"/>
<dbReference type="InterPro" id="IPR001025">
    <property type="entry name" value="BAH_dom"/>
</dbReference>